<evidence type="ECO:0000256" key="4">
    <source>
        <dbReference type="ARBA" id="ARBA00022741"/>
    </source>
</evidence>
<evidence type="ECO:0000256" key="3">
    <source>
        <dbReference type="ARBA" id="ARBA00022519"/>
    </source>
</evidence>
<dbReference type="Pfam" id="PF12399">
    <property type="entry name" value="BCA_ABC_TP_C"/>
    <property type="match status" value="1"/>
</dbReference>
<dbReference type="SUPFAM" id="SSF52540">
    <property type="entry name" value="P-loop containing nucleoside triphosphate hydrolases"/>
    <property type="match status" value="1"/>
</dbReference>
<evidence type="ECO:0000313" key="8">
    <source>
        <dbReference type="Proteomes" id="UP000494125"/>
    </source>
</evidence>
<keyword evidence="4" id="KW-0547">Nucleotide-binding</keyword>
<name>A0A6P2QVV0_9BURK</name>
<sequence length="255" mass="27620">MSSPIDISKQSNRAPVPATLQVEAITKRFGGLRVFEGISFEVSAGDVLGVIGPNGAGKTTLINVMSGMLPPTSGRILLGGQVISGMRFYNVARLGVARSFQQTNTFKSATVEENLFRAQRFSTSHSNADLGIEGLLDEFGLAQHLYDPSDKLPYGLQKMLGLVMVLASRPRFLLLDEPAAGLEARERPQVDRFIEHARSVLGCGVLIVEHDMDMVKRLCPRIVVLEAGRLLAEGAPGDVLSRRDVIEAYLGVSED</sequence>
<dbReference type="GO" id="GO:0005886">
    <property type="term" value="C:plasma membrane"/>
    <property type="evidence" value="ECO:0007669"/>
    <property type="project" value="TreeGrafter"/>
</dbReference>
<dbReference type="InterPro" id="IPR032823">
    <property type="entry name" value="BCA_ABC_TP_C"/>
</dbReference>
<dbReference type="InterPro" id="IPR051120">
    <property type="entry name" value="ABC_AA/LPS_Transport"/>
</dbReference>
<dbReference type="GO" id="GO:0016887">
    <property type="term" value="F:ATP hydrolysis activity"/>
    <property type="evidence" value="ECO:0007669"/>
    <property type="project" value="InterPro"/>
</dbReference>
<dbReference type="Gene3D" id="3.40.50.300">
    <property type="entry name" value="P-loop containing nucleotide triphosphate hydrolases"/>
    <property type="match status" value="1"/>
</dbReference>
<reference evidence="7 8" key="1">
    <citation type="submission" date="2019-09" db="EMBL/GenBank/DDBJ databases">
        <authorList>
            <person name="Depoorter E."/>
        </authorList>
    </citation>
    <scope>NUCLEOTIDE SEQUENCE [LARGE SCALE GENOMIC DNA]</scope>
    <source>
        <strain evidence="7">LMG 24065</strain>
    </source>
</reference>
<evidence type="ECO:0000259" key="6">
    <source>
        <dbReference type="PROSITE" id="PS50893"/>
    </source>
</evidence>
<dbReference type="CDD" id="cd03219">
    <property type="entry name" value="ABC_Mj1267_LivG_branched"/>
    <property type="match status" value="1"/>
</dbReference>
<dbReference type="GO" id="GO:0005524">
    <property type="term" value="F:ATP binding"/>
    <property type="evidence" value="ECO:0007669"/>
    <property type="project" value="UniProtKB-KW"/>
</dbReference>
<dbReference type="SMART" id="SM00382">
    <property type="entry name" value="AAA"/>
    <property type="match status" value="1"/>
</dbReference>
<dbReference type="InterPro" id="IPR003439">
    <property type="entry name" value="ABC_transporter-like_ATP-bd"/>
</dbReference>
<dbReference type="AlphaFoldDB" id="A0A6P2QVV0"/>
<dbReference type="Proteomes" id="UP000494125">
    <property type="component" value="Unassembled WGS sequence"/>
</dbReference>
<keyword evidence="5" id="KW-0067">ATP-binding</keyword>
<keyword evidence="1" id="KW-0813">Transport</keyword>
<dbReference type="RefSeq" id="WP_124905929.1">
    <property type="nucleotide sequence ID" value="NZ_CABVPN010000050.1"/>
</dbReference>
<dbReference type="InterPro" id="IPR003593">
    <property type="entry name" value="AAA+_ATPase"/>
</dbReference>
<keyword evidence="3" id="KW-0997">Cell inner membrane</keyword>
<dbReference type="PANTHER" id="PTHR45772:SF1">
    <property type="entry name" value="ABC TRANSPORTER ATP-BINDING PROTEIN"/>
    <property type="match status" value="1"/>
</dbReference>
<keyword evidence="8" id="KW-1185">Reference proteome</keyword>
<dbReference type="PROSITE" id="PS50893">
    <property type="entry name" value="ABC_TRANSPORTER_2"/>
    <property type="match status" value="1"/>
</dbReference>
<organism evidence="7 8">
    <name type="scientific">Burkholderia diffusa</name>
    <dbReference type="NCBI Taxonomy" id="488732"/>
    <lineage>
        <taxon>Bacteria</taxon>
        <taxon>Pseudomonadati</taxon>
        <taxon>Pseudomonadota</taxon>
        <taxon>Betaproteobacteria</taxon>
        <taxon>Burkholderiales</taxon>
        <taxon>Burkholderiaceae</taxon>
        <taxon>Burkholderia</taxon>
        <taxon>Burkholderia cepacia complex</taxon>
    </lineage>
</organism>
<evidence type="ECO:0000256" key="1">
    <source>
        <dbReference type="ARBA" id="ARBA00022448"/>
    </source>
</evidence>
<protein>
    <submittedName>
        <fullName evidence="7">ABC transporter</fullName>
    </submittedName>
</protein>
<dbReference type="InterPro" id="IPR027417">
    <property type="entry name" value="P-loop_NTPase"/>
</dbReference>
<keyword evidence="2" id="KW-1003">Cell membrane</keyword>
<dbReference type="EMBL" id="CABVPN010000050">
    <property type="protein sequence ID" value="VWC28043.1"/>
    <property type="molecule type" value="Genomic_DNA"/>
</dbReference>
<evidence type="ECO:0000256" key="2">
    <source>
        <dbReference type="ARBA" id="ARBA00022475"/>
    </source>
</evidence>
<keyword evidence="3" id="KW-0472">Membrane</keyword>
<dbReference type="PANTHER" id="PTHR45772">
    <property type="entry name" value="CONSERVED COMPONENT OF ABC TRANSPORTER FOR NATURAL AMINO ACIDS-RELATED"/>
    <property type="match status" value="1"/>
</dbReference>
<feature type="domain" description="ABC transporter" evidence="6">
    <location>
        <begin position="20"/>
        <end position="252"/>
    </location>
</feature>
<dbReference type="GeneID" id="93031320"/>
<dbReference type="Pfam" id="PF00005">
    <property type="entry name" value="ABC_tran"/>
    <property type="match status" value="1"/>
</dbReference>
<evidence type="ECO:0000256" key="5">
    <source>
        <dbReference type="ARBA" id="ARBA00022840"/>
    </source>
</evidence>
<accession>A0A6P2QVV0</accession>
<proteinExistence type="predicted"/>
<evidence type="ECO:0000313" key="7">
    <source>
        <dbReference type="EMBL" id="VWC28043.1"/>
    </source>
</evidence>
<gene>
    <name evidence="7" type="ORF">BDI24065_06225</name>
</gene>